<dbReference type="OrthoDB" id="8326226at2"/>
<reference evidence="3" key="1">
    <citation type="submission" date="2016-10" db="EMBL/GenBank/DDBJ databases">
        <authorList>
            <person name="Varghese N."/>
            <person name="Submissions S."/>
        </authorList>
    </citation>
    <scope>NUCLEOTIDE SEQUENCE [LARGE SCALE GENOMIC DNA]</scope>
    <source>
        <strain evidence="3">CGMCC 1.3431</strain>
    </source>
</reference>
<dbReference type="Proteomes" id="UP000199150">
    <property type="component" value="Unassembled WGS sequence"/>
</dbReference>
<evidence type="ECO:0000313" key="2">
    <source>
        <dbReference type="EMBL" id="SCW71394.1"/>
    </source>
</evidence>
<dbReference type="InterPro" id="IPR027417">
    <property type="entry name" value="P-loop_NTPase"/>
</dbReference>
<keyword evidence="2" id="KW-0808">Transferase</keyword>
<dbReference type="GO" id="GO:0005524">
    <property type="term" value="F:ATP binding"/>
    <property type="evidence" value="ECO:0007669"/>
    <property type="project" value="InterPro"/>
</dbReference>
<dbReference type="GO" id="GO:0006109">
    <property type="term" value="P:regulation of carbohydrate metabolic process"/>
    <property type="evidence" value="ECO:0007669"/>
    <property type="project" value="InterPro"/>
</dbReference>
<dbReference type="Gene3D" id="3.40.50.300">
    <property type="entry name" value="P-loop containing nucleotide triphosphate hydrolases"/>
    <property type="match status" value="1"/>
</dbReference>
<dbReference type="InterPro" id="IPR011104">
    <property type="entry name" value="Hpr_kin/Pase_C"/>
</dbReference>
<dbReference type="Pfam" id="PF07475">
    <property type="entry name" value="Hpr_kinase_C"/>
    <property type="match status" value="1"/>
</dbReference>
<organism evidence="2 3">
    <name type="scientific">Asticcacaulis taihuensis</name>
    <dbReference type="NCBI Taxonomy" id="260084"/>
    <lineage>
        <taxon>Bacteria</taxon>
        <taxon>Pseudomonadati</taxon>
        <taxon>Pseudomonadota</taxon>
        <taxon>Alphaproteobacteria</taxon>
        <taxon>Caulobacterales</taxon>
        <taxon>Caulobacteraceae</taxon>
        <taxon>Asticcacaulis</taxon>
    </lineage>
</organism>
<keyword evidence="3" id="KW-1185">Reference proteome</keyword>
<feature type="domain" description="HPr kinase/phosphorylase C-terminal" evidence="1">
    <location>
        <begin position="21"/>
        <end position="138"/>
    </location>
</feature>
<name>A0A1G4SQ91_9CAUL</name>
<dbReference type="STRING" id="260084.SAMN02927928_2834"/>
<dbReference type="GO" id="GO:0000155">
    <property type="term" value="F:phosphorelay sensor kinase activity"/>
    <property type="evidence" value="ECO:0007669"/>
    <property type="project" value="InterPro"/>
</dbReference>
<gene>
    <name evidence="2" type="ORF">SAMN02927928_2834</name>
</gene>
<evidence type="ECO:0000259" key="1">
    <source>
        <dbReference type="Pfam" id="PF07475"/>
    </source>
</evidence>
<dbReference type="SUPFAM" id="SSF53795">
    <property type="entry name" value="PEP carboxykinase-like"/>
    <property type="match status" value="1"/>
</dbReference>
<protein>
    <submittedName>
        <fullName evidence="2">HPr Serine kinase C-terminal domain-containing protein</fullName>
    </submittedName>
</protein>
<dbReference type="AlphaFoldDB" id="A0A1G4SQ91"/>
<dbReference type="EMBL" id="FMTS01000005">
    <property type="protein sequence ID" value="SCW71394.1"/>
    <property type="molecule type" value="Genomic_DNA"/>
</dbReference>
<sequence length="145" mass="15612">MSKLIIHATSLSLHIGQAWRGVLIMGPSGSGKSDLALRLIEAAGYTGCALVSDDYSVLWTSGGQLYAGAPETIEGRMEIRGLGIMTAETRKMTRIHLAVLAQSDPIERLPENEITPILGQAIPTIRLNPREASSVSKLLHRLKIA</sequence>
<proteinExistence type="predicted"/>
<dbReference type="CDD" id="cd01918">
    <property type="entry name" value="HprK_C"/>
    <property type="match status" value="1"/>
</dbReference>
<accession>A0A1G4SQ91</accession>
<keyword evidence="2" id="KW-0418">Kinase</keyword>
<evidence type="ECO:0000313" key="3">
    <source>
        <dbReference type="Proteomes" id="UP000199150"/>
    </source>
</evidence>
<dbReference type="RefSeq" id="WP_090649279.1">
    <property type="nucleotide sequence ID" value="NZ_CBCRYE010000003.1"/>
</dbReference>